<evidence type="ECO:0000313" key="3">
    <source>
        <dbReference type="EMBL" id="CAF4981991.1"/>
    </source>
</evidence>
<dbReference type="Proteomes" id="UP000676336">
    <property type="component" value="Unassembled WGS sequence"/>
</dbReference>
<dbReference type="EMBL" id="CAJOBI010197889">
    <property type="protein sequence ID" value="CAF4981991.1"/>
    <property type="molecule type" value="Genomic_DNA"/>
</dbReference>
<dbReference type="AlphaFoldDB" id="A0A8S2ZGN9"/>
<proteinExistence type="predicted"/>
<organism evidence="2 4">
    <name type="scientific">Rotaria magnacalcarata</name>
    <dbReference type="NCBI Taxonomy" id="392030"/>
    <lineage>
        <taxon>Eukaryota</taxon>
        <taxon>Metazoa</taxon>
        <taxon>Spiralia</taxon>
        <taxon>Gnathifera</taxon>
        <taxon>Rotifera</taxon>
        <taxon>Eurotatoria</taxon>
        <taxon>Bdelloidea</taxon>
        <taxon>Philodinida</taxon>
        <taxon>Philodinidae</taxon>
        <taxon>Rotaria</taxon>
    </lineage>
</organism>
<evidence type="ECO:0000313" key="1">
    <source>
        <dbReference type="EMBL" id="CAF4619935.1"/>
    </source>
</evidence>
<reference evidence="2" key="1">
    <citation type="submission" date="2021-02" db="EMBL/GenBank/DDBJ databases">
        <authorList>
            <person name="Nowell W R."/>
        </authorList>
    </citation>
    <scope>NUCLEOTIDE SEQUENCE</scope>
</reference>
<name>A0A8S2ZGN9_9BILA</name>
<feature type="non-terminal residue" evidence="2">
    <location>
        <position position="80"/>
    </location>
</feature>
<accession>A0A8S2ZGN9</accession>
<evidence type="ECO:0000313" key="4">
    <source>
        <dbReference type="Proteomes" id="UP000681720"/>
    </source>
</evidence>
<gene>
    <name evidence="1" type="ORF">BYL167_LOCUS40916</name>
    <name evidence="2" type="ORF">GIL414_LOCUS40518</name>
    <name evidence="3" type="ORF">SMN809_LOCUS55780</name>
</gene>
<dbReference type="EMBL" id="CAJOBJ010112598">
    <property type="protein sequence ID" value="CAF4638317.1"/>
    <property type="molecule type" value="Genomic_DNA"/>
</dbReference>
<dbReference type="EMBL" id="CAJOBH010102418">
    <property type="protein sequence ID" value="CAF4619935.1"/>
    <property type="molecule type" value="Genomic_DNA"/>
</dbReference>
<protein>
    <submittedName>
        <fullName evidence="2">Uncharacterized protein</fullName>
    </submittedName>
</protein>
<evidence type="ECO:0000313" key="2">
    <source>
        <dbReference type="EMBL" id="CAF4638317.1"/>
    </source>
</evidence>
<dbReference type="Proteomes" id="UP000681720">
    <property type="component" value="Unassembled WGS sequence"/>
</dbReference>
<sequence>SNSSPPTPKPIRISSRLPATRDTVLSPRMSNLYVGQHLLNVFVCHVESYSHVYIMFGDDYNRATKLFQDMNNCIELIRPS</sequence>
<feature type="non-terminal residue" evidence="2">
    <location>
        <position position="1"/>
    </location>
</feature>
<dbReference type="Proteomes" id="UP000681967">
    <property type="component" value="Unassembled WGS sequence"/>
</dbReference>
<comment type="caution">
    <text evidence="2">The sequence shown here is derived from an EMBL/GenBank/DDBJ whole genome shotgun (WGS) entry which is preliminary data.</text>
</comment>